<dbReference type="AlphaFoldDB" id="A0A8J2VUB3"/>
<evidence type="ECO:0008006" key="4">
    <source>
        <dbReference type="Google" id="ProtNLM"/>
    </source>
</evidence>
<gene>
    <name evidence="2" type="ORF">GCM10007276_14690</name>
</gene>
<keyword evidence="3" id="KW-1185">Reference proteome</keyword>
<comment type="caution">
    <text evidence="2">The sequence shown here is derived from an EMBL/GenBank/DDBJ whole genome shotgun (WGS) entry which is preliminary data.</text>
</comment>
<evidence type="ECO:0000313" key="3">
    <source>
        <dbReference type="Proteomes" id="UP000602745"/>
    </source>
</evidence>
<organism evidence="2 3">
    <name type="scientific">Agaricicola taiwanensis</name>
    <dbReference type="NCBI Taxonomy" id="591372"/>
    <lineage>
        <taxon>Bacteria</taxon>
        <taxon>Pseudomonadati</taxon>
        <taxon>Pseudomonadota</taxon>
        <taxon>Alphaproteobacteria</taxon>
        <taxon>Rhodobacterales</taxon>
        <taxon>Paracoccaceae</taxon>
        <taxon>Agaricicola</taxon>
    </lineage>
</organism>
<evidence type="ECO:0000256" key="1">
    <source>
        <dbReference type="SAM" id="MobiDB-lite"/>
    </source>
</evidence>
<reference evidence="2" key="2">
    <citation type="submission" date="2020-09" db="EMBL/GenBank/DDBJ databases">
        <authorList>
            <person name="Sun Q."/>
            <person name="Sedlacek I."/>
        </authorList>
    </citation>
    <scope>NUCLEOTIDE SEQUENCE</scope>
    <source>
        <strain evidence="2">CCM 7684</strain>
    </source>
</reference>
<accession>A0A8J2VUB3</accession>
<reference evidence="2" key="1">
    <citation type="journal article" date="2014" name="Int. J. Syst. Evol. Microbiol.">
        <title>Complete genome sequence of Corynebacterium casei LMG S-19264T (=DSM 44701T), isolated from a smear-ripened cheese.</title>
        <authorList>
            <consortium name="US DOE Joint Genome Institute (JGI-PGF)"/>
            <person name="Walter F."/>
            <person name="Albersmeier A."/>
            <person name="Kalinowski J."/>
            <person name="Ruckert C."/>
        </authorList>
    </citation>
    <scope>NUCLEOTIDE SEQUENCE</scope>
    <source>
        <strain evidence="2">CCM 7684</strain>
    </source>
</reference>
<sequence length="134" mass="13415">MIRARPPVLLMLRRSLAVALTYVVLLQTVLTGLVGAAHAAGHIGGSHVPLALCSGASAAPLDEPAHGGADCPCGAMCATLAGTIPPPPATFLAVEHSPRLIGVNVAAYQGRGPSRQRSVTPFAPRAPPAGSTGT</sequence>
<dbReference type="Proteomes" id="UP000602745">
    <property type="component" value="Unassembled WGS sequence"/>
</dbReference>
<evidence type="ECO:0000313" key="2">
    <source>
        <dbReference type="EMBL" id="GGE38396.1"/>
    </source>
</evidence>
<dbReference type="EMBL" id="BMCP01000001">
    <property type="protein sequence ID" value="GGE38396.1"/>
    <property type="molecule type" value="Genomic_DNA"/>
</dbReference>
<proteinExistence type="predicted"/>
<feature type="region of interest" description="Disordered" evidence="1">
    <location>
        <begin position="112"/>
        <end position="134"/>
    </location>
</feature>
<name>A0A8J2VUB3_9RHOB</name>
<protein>
    <recommendedName>
        <fullName evidence="4">DUF2946 domain-containing protein</fullName>
    </recommendedName>
</protein>